<comment type="caution">
    <text evidence="3">The sequence shown here is derived from an EMBL/GenBank/DDBJ whole genome shotgun (WGS) entry which is preliminary data.</text>
</comment>
<evidence type="ECO:0000313" key="4">
    <source>
        <dbReference type="Proteomes" id="UP000813018"/>
    </source>
</evidence>
<dbReference type="RefSeq" id="WP_219875640.1">
    <property type="nucleotide sequence ID" value="NZ_JAHYXK010000001.1"/>
</dbReference>
<gene>
    <name evidence="3" type="ORF">K0O23_01700</name>
</gene>
<reference evidence="3 4" key="1">
    <citation type="journal article" date="2016" name="Int. J. Syst. Evol. Microbiol.">
        <title>Pontibacter aydingkolensis sp. nov., isolated from soil of a salt lake.</title>
        <authorList>
            <person name="Osman G."/>
            <person name="Zhang T."/>
            <person name="Lou K."/>
            <person name="Gao Y."/>
            <person name="Chang W."/>
            <person name="Lin Q."/>
            <person name="Yang H.M."/>
            <person name="Huo X.D."/>
            <person name="Wang N."/>
        </authorList>
    </citation>
    <scope>NUCLEOTIDE SEQUENCE [LARGE SCALE GENOMIC DNA]</scope>
    <source>
        <strain evidence="3 4">KACC 19255</strain>
    </source>
</reference>
<dbReference type="InterPro" id="IPR029044">
    <property type="entry name" value="Nucleotide-diphossugar_trans"/>
</dbReference>
<evidence type="ECO:0000313" key="3">
    <source>
        <dbReference type="EMBL" id="MBW7465765.1"/>
    </source>
</evidence>
<protein>
    <submittedName>
        <fullName evidence="3">Glycosyltransferase family 2 protein</fullName>
    </submittedName>
</protein>
<dbReference type="Gene3D" id="3.90.550.10">
    <property type="entry name" value="Spore Coat Polysaccharide Biosynthesis Protein SpsA, Chain A"/>
    <property type="match status" value="1"/>
</dbReference>
<organism evidence="3 4">
    <name type="scientific">Pontibacter aydingkolensis</name>
    <dbReference type="NCBI Taxonomy" id="1911536"/>
    <lineage>
        <taxon>Bacteria</taxon>
        <taxon>Pseudomonadati</taxon>
        <taxon>Bacteroidota</taxon>
        <taxon>Cytophagia</taxon>
        <taxon>Cytophagales</taxon>
        <taxon>Hymenobacteraceae</taxon>
        <taxon>Pontibacter</taxon>
    </lineage>
</organism>
<dbReference type="PANTHER" id="PTHR43630">
    <property type="entry name" value="POLY-BETA-1,6-N-ACETYL-D-GLUCOSAMINE SYNTHASE"/>
    <property type="match status" value="1"/>
</dbReference>
<dbReference type="Pfam" id="PF00535">
    <property type="entry name" value="Glycos_transf_2"/>
    <property type="match status" value="1"/>
</dbReference>
<proteinExistence type="inferred from homology"/>
<comment type="similarity">
    <text evidence="1">Belongs to the glycosyltransferase 2 family. WaaE/KdtX subfamily.</text>
</comment>
<dbReference type="InterPro" id="IPR001173">
    <property type="entry name" value="Glyco_trans_2-like"/>
</dbReference>
<sequence>MQVKLSVTIITFNEEQNIERCLKSVKGVADEVIVVDSLSTDKTKEICLSYGVTFVERPFTSMIDQKNYSLSLATHRHVLSLDADESLTAELRQSVLKVKNNWTADGYKLNRLTNYRGQWIKHSGWYPDRKLRLFDRTKAHWGGQNPHDKVIPEPDAKIENLKGDMLHYYSYNVKQHLDQINRYTDISMQEMWLRGKRTSVLAILVKPPFRFFRTYFLQRGFLDGFNGFFIAGLSAYTVFLKYAKLYLAHKSGGPDEV</sequence>
<evidence type="ECO:0000256" key="1">
    <source>
        <dbReference type="ARBA" id="ARBA00038494"/>
    </source>
</evidence>
<evidence type="ECO:0000259" key="2">
    <source>
        <dbReference type="Pfam" id="PF00535"/>
    </source>
</evidence>
<dbReference type="EMBL" id="JAHYXK010000001">
    <property type="protein sequence ID" value="MBW7465765.1"/>
    <property type="molecule type" value="Genomic_DNA"/>
</dbReference>
<name>A0ABS7CPK9_9BACT</name>
<dbReference type="PANTHER" id="PTHR43630:SF2">
    <property type="entry name" value="GLYCOSYLTRANSFERASE"/>
    <property type="match status" value="1"/>
</dbReference>
<keyword evidence="4" id="KW-1185">Reference proteome</keyword>
<accession>A0ABS7CPK9</accession>
<dbReference type="Proteomes" id="UP000813018">
    <property type="component" value="Unassembled WGS sequence"/>
</dbReference>
<dbReference type="CDD" id="cd02511">
    <property type="entry name" value="Beta4Glucosyltransferase"/>
    <property type="match status" value="1"/>
</dbReference>
<dbReference type="SUPFAM" id="SSF53448">
    <property type="entry name" value="Nucleotide-diphospho-sugar transferases"/>
    <property type="match status" value="1"/>
</dbReference>
<feature type="domain" description="Glycosyltransferase 2-like" evidence="2">
    <location>
        <begin position="6"/>
        <end position="142"/>
    </location>
</feature>